<dbReference type="KEGG" id="vne:CFK40_17545"/>
<dbReference type="Pfam" id="PF14257">
    <property type="entry name" value="DUF4349"/>
    <property type="match status" value="1"/>
</dbReference>
<feature type="transmembrane region" description="Helical" evidence="2">
    <location>
        <begin position="12"/>
        <end position="31"/>
    </location>
</feature>
<feature type="region of interest" description="Disordered" evidence="1">
    <location>
        <begin position="40"/>
        <end position="85"/>
    </location>
</feature>
<organism evidence="4 5">
    <name type="scientific">Virgibacillus necropolis</name>
    <dbReference type="NCBI Taxonomy" id="163877"/>
    <lineage>
        <taxon>Bacteria</taxon>
        <taxon>Bacillati</taxon>
        <taxon>Bacillota</taxon>
        <taxon>Bacilli</taxon>
        <taxon>Bacillales</taxon>
        <taxon>Bacillaceae</taxon>
        <taxon>Virgibacillus</taxon>
    </lineage>
</organism>
<keyword evidence="5" id="KW-1185">Reference proteome</keyword>
<name>A0A221MGH0_9BACI</name>
<proteinExistence type="predicted"/>
<reference evidence="4 5" key="1">
    <citation type="journal article" date="2003" name="Int. J. Syst. Evol. Microbiol.">
        <title>Virgibacillus carmonensis sp. nov., Virgibacillus necropolis sp. nov. and Virgibacillus picturae sp. nov., three novel species isolated from deteriorated mural paintings, transfer of the species of the genus salibacillus to Virgibacillus, as Virgibacillus marismortui comb. nov. and Virgibacillus salexigens comb. nov., and emended description of the genus Virgibacillus.</title>
        <authorList>
            <person name="Heyrman J."/>
            <person name="Logan N.A."/>
            <person name="Busse H.J."/>
            <person name="Balcaen A."/>
            <person name="Lebbe L."/>
            <person name="Rodriguez-Diaz M."/>
            <person name="Swings J."/>
            <person name="De Vos P."/>
        </authorList>
    </citation>
    <scope>NUCLEOTIDE SEQUENCE [LARGE SCALE GENOMIC DNA]</scope>
    <source>
        <strain evidence="4 5">LMG 19488</strain>
    </source>
</reference>
<evidence type="ECO:0000259" key="3">
    <source>
        <dbReference type="Pfam" id="PF14257"/>
    </source>
</evidence>
<evidence type="ECO:0000256" key="1">
    <source>
        <dbReference type="SAM" id="MobiDB-lite"/>
    </source>
</evidence>
<evidence type="ECO:0000313" key="5">
    <source>
        <dbReference type="Proteomes" id="UP000204391"/>
    </source>
</evidence>
<keyword evidence="2" id="KW-0812">Transmembrane</keyword>
<gene>
    <name evidence="4" type="ORF">CFK40_17545</name>
</gene>
<dbReference type="Proteomes" id="UP000204391">
    <property type="component" value="Chromosome"/>
</dbReference>
<dbReference type="InterPro" id="IPR025645">
    <property type="entry name" value="DUF4349"/>
</dbReference>
<feature type="transmembrane region" description="Helical" evidence="2">
    <location>
        <begin position="278"/>
        <end position="311"/>
    </location>
</feature>
<keyword evidence="2" id="KW-0472">Membrane</keyword>
<accession>A0A221MGH0</accession>
<feature type="compositionally biased region" description="Basic and acidic residues" evidence="1">
    <location>
        <begin position="41"/>
        <end position="54"/>
    </location>
</feature>
<feature type="compositionally biased region" description="Basic and acidic residues" evidence="1">
    <location>
        <begin position="71"/>
        <end position="85"/>
    </location>
</feature>
<evidence type="ECO:0000256" key="2">
    <source>
        <dbReference type="SAM" id="Phobius"/>
    </source>
</evidence>
<dbReference type="EMBL" id="CP022437">
    <property type="protein sequence ID" value="ASN06689.1"/>
    <property type="molecule type" value="Genomic_DNA"/>
</dbReference>
<dbReference type="PROSITE" id="PS51257">
    <property type="entry name" value="PROKAR_LIPOPROTEIN"/>
    <property type="match status" value="1"/>
</dbReference>
<feature type="compositionally biased region" description="Polar residues" evidence="1">
    <location>
        <begin position="55"/>
        <end position="69"/>
    </location>
</feature>
<protein>
    <recommendedName>
        <fullName evidence="3">DUF4349 domain-containing protein</fullName>
    </recommendedName>
</protein>
<evidence type="ECO:0000313" key="4">
    <source>
        <dbReference type="EMBL" id="ASN06689.1"/>
    </source>
</evidence>
<keyword evidence="2" id="KW-1133">Transmembrane helix</keyword>
<sequence>MLLDVERDGVVKVKKWLIIIIVFAFSIFLAACSNEEQSSDSADKAAESMEKNITEESGGSPTGTSNSVNEQEDRQSQEAAESKENEISNVNRKIIYTANLSIQVKDYQKAVNDIQTQVSDRGGYVVESNMYGDSEKGSTNGQMTIRIPQDQFREFIQLVEEGSSEVLESSISGQDVTEEYIDLESRLKSKHVVENRLLSFMEQAEKTEDLLAISEDLAKVQGEIEQITGRMKYLQNKADLATVTIQIQENNVTISGINEDDLNTWEKTKQQFLKSINFLISTFSGLFVFLFGNLPILLVLGCIGLITFLIVKKSTKNKRRD</sequence>
<feature type="domain" description="DUF4349" evidence="3">
    <location>
        <begin position="92"/>
        <end position="306"/>
    </location>
</feature>
<dbReference type="AlphaFoldDB" id="A0A221MGH0"/>